<proteinExistence type="predicted"/>
<organism evidence="2 3">
    <name type="scientific">Marasmius tenuissimus</name>
    <dbReference type="NCBI Taxonomy" id="585030"/>
    <lineage>
        <taxon>Eukaryota</taxon>
        <taxon>Fungi</taxon>
        <taxon>Dikarya</taxon>
        <taxon>Basidiomycota</taxon>
        <taxon>Agaricomycotina</taxon>
        <taxon>Agaricomycetes</taxon>
        <taxon>Agaricomycetidae</taxon>
        <taxon>Agaricales</taxon>
        <taxon>Marasmiineae</taxon>
        <taxon>Marasmiaceae</taxon>
        <taxon>Marasmius</taxon>
    </lineage>
</organism>
<evidence type="ECO:0000313" key="3">
    <source>
        <dbReference type="Proteomes" id="UP001437256"/>
    </source>
</evidence>
<protein>
    <submittedName>
        <fullName evidence="2">Uncharacterized protein</fullName>
    </submittedName>
</protein>
<sequence>MSTDSSELTPKMRTLSLSQENQAGAGDRIGEEMEEMEDLDGTLLLDFMLENEPFEVLLAQYFPKKELDHRPPIFEYGVALTEAQLVEYARKHGLATDQLDSPHPDWSKIFCAIRSKLDQQLDLKPQEGVLSWGPPYTKNKKLILLLALCTNYNTKIRVADPRGLVQRLEKEFGEPAKWYMSCLTDGGLRPHYKVSVAKLMAYAARLRAEGAARTTNQTV</sequence>
<evidence type="ECO:0000256" key="1">
    <source>
        <dbReference type="SAM" id="MobiDB-lite"/>
    </source>
</evidence>
<feature type="region of interest" description="Disordered" evidence="1">
    <location>
        <begin position="1"/>
        <end position="24"/>
    </location>
</feature>
<accession>A0ABR2ZN30</accession>
<dbReference type="Proteomes" id="UP001437256">
    <property type="component" value="Unassembled WGS sequence"/>
</dbReference>
<comment type="caution">
    <text evidence="2">The sequence shown here is derived from an EMBL/GenBank/DDBJ whole genome shotgun (WGS) entry which is preliminary data.</text>
</comment>
<reference evidence="2 3" key="1">
    <citation type="submission" date="2024-05" db="EMBL/GenBank/DDBJ databases">
        <title>A draft genome resource for the thread blight pathogen Marasmius tenuissimus strain MS-2.</title>
        <authorList>
            <person name="Yulfo-Soto G.E."/>
            <person name="Baruah I.K."/>
            <person name="Amoako-Attah I."/>
            <person name="Bukari Y."/>
            <person name="Meinhardt L.W."/>
            <person name="Bailey B.A."/>
            <person name="Cohen S.P."/>
        </authorList>
    </citation>
    <scope>NUCLEOTIDE SEQUENCE [LARGE SCALE GENOMIC DNA]</scope>
    <source>
        <strain evidence="2 3">MS-2</strain>
    </source>
</reference>
<name>A0ABR2ZN30_9AGAR</name>
<dbReference type="EMBL" id="JBBXMP010000104">
    <property type="protein sequence ID" value="KAL0062446.1"/>
    <property type="molecule type" value="Genomic_DNA"/>
</dbReference>
<gene>
    <name evidence="2" type="ORF">AAF712_010658</name>
</gene>
<keyword evidence="3" id="KW-1185">Reference proteome</keyword>
<evidence type="ECO:0000313" key="2">
    <source>
        <dbReference type="EMBL" id="KAL0062446.1"/>
    </source>
</evidence>